<name>A0A8J2JNK9_9HEXA</name>
<dbReference type="EMBL" id="CAJVCH010095548">
    <property type="protein sequence ID" value="CAG7723089.1"/>
    <property type="molecule type" value="Genomic_DNA"/>
</dbReference>
<proteinExistence type="predicted"/>
<keyword evidence="2" id="KW-1185">Reference proteome</keyword>
<dbReference type="Proteomes" id="UP000708208">
    <property type="component" value="Unassembled WGS sequence"/>
</dbReference>
<gene>
    <name evidence="1" type="ORF">AFUS01_LOCUS12194</name>
</gene>
<organism evidence="1 2">
    <name type="scientific">Allacma fusca</name>
    <dbReference type="NCBI Taxonomy" id="39272"/>
    <lineage>
        <taxon>Eukaryota</taxon>
        <taxon>Metazoa</taxon>
        <taxon>Ecdysozoa</taxon>
        <taxon>Arthropoda</taxon>
        <taxon>Hexapoda</taxon>
        <taxon>Collembola</taxon>
        <taxon>Symphypleona</taxon>
        <taxon>Sminthuridae</taxon>
        <taxon>Allacma</taxon>
    </lineage>
</organism>
<evidence type="ECO:0000313" key="1">
    <source>
        <dbReference type="EMBL" id="CAG7723089.1"/>
    </source>
</evidence>
<dbReference type="AlphaFoldDB" id="A0A8J2JNK9"/>
<accession>A0A8J2JNK9</accession>
<protein>
    <submittedName>
        <fullName evidence="1">Uncharacterized protein</fullName>
    </submittedName>
</protein>
<comment type="caution">
    <text evidence="1">The sequence shown here is derived from an EMBL/GenBank/DDBJ whole genome shotgun (WGS) entry which is preliminary data.</text>
</comment>
<reference evidence="1" key="1">
    <citation type="submission" date="2021-06" db="EMBL/GenBank/DDBJ databases">
        <authorList>
            <person name="Hodson N. C."/>
            <person name="Mongue J. A."/>
            <person name="Jaron S. K."/>
        </authorList>
    </citation>
    <scope>NUCLEOTIDE SEQUENCE</scope>
</reference>
<sequence length="56" mass="6755">RINKKSHGTENLLRSEFHFLKVYNLHSPCWDVSMNIQKRHCFQRKVILKMRGFGKP</sequence>
<evidence type="ECO:0000313" key="2">
    <source>
        <dbReference type="Proteomes" id="UP000708208"/>
    </source>
</evidence>
<feature type="non-terminal residue" evidence="1">
    <location>
        <position position="1"/>
    </location>
</feature>